<dbReference type="Pfam" id="PF07687">
    <property type="entry name" value="M20_dimer"/>
    <property type="match status" value="1"/>
</dbReference>
<evidence type="ECO:0000313" key="5">
    <source>
        <dbReference type="EMBL" id="TWD81184.1"/>
    </source>
</evidence>
<name>A0A561BQQ0_9ACTN</name>
<dbReference type="NCBIfam" id="NF005914">
    <property type="entry name" value="PRK07907.1"/>
    <property type="match status" value="1"/>
</dbReference>
<reference evidence="5 6" key="1">
    <citation type="submission" date="2019-06" db="EMBL/GenBank/DDBJ databases">
        <title>Sequencing the genomes of 1000 actinobacteria strains.</title>
        <authorList>
            <person name="Klenk H.-P."/>
        </authorList>
    </citation>
    <scope>NUCLEOTIDE SEQUENCE [LARGE SCALE GENOMIC DNA]</scope>
    <source>
        <strain evidence="5 6">DSM 24683</strain>
    </source>
</reference>
<feature type="domain" description="Peptidase M20 dimerisation" evidence="4">
    <location>
        <begin position="192"/>
        <end position="339"/>
    </location>
</feature>
<dbReference type="Gene3D" id="3.30.70.360">
    <property type="match status" value="1"/>
</dbReference>
<dbReference type="SUPFAM" id="SSF53187">
    <property type="entry name" value="Zn-dependent exopeptidases"/>
    <property type="match status" value="1"/>
</dbReference>
<dbReference type="RefSeq" id="WP_145805815.1">
    <property type="nucleotide sequence ID" value="NZ_VIVK01000001.1"/>
</dbReference>
<accession>A0A561BQQ0</accession>
<dbReference type="GO" id="GO:0006508">
    <property type="term" value="P:proteolysis"/>
    <property type="evidence" value="ECO:0007669"/>
    <property type="project" value="UniProtKB-KW"/>
</dbReference>
<dbReference type="PANTHER" id="PTHR43270">
    <property type="entry name" value="BETA-ALA-HIS DIPEPTIDASE"/>
    <property type="match status" value="1"/>
</dbReference>
<gene>
    <name evidence="5" type="ORF">FB561_2289</name>
</gene>
<evidence type="ECO:0000313" key="6">
    <source>
        <dbReference type="Proteomes" id="UP000318380"/>
    </source>
</evidence>
<evidence type="ECO:0000256" key="2">
    <source>
        <dbReference type="ARBA" id="ARBA00022723"/>
    </source>
</evidence>
<dbReference type="Proteomes" id="UP000318380">
    <property type="component" value="Unassembled WGS sequence"/>
</dbReference>
<dbReference type="EMBL" id="VIVK01000001">
    <property type="protein sequence ID" value="TWD81184.1"/>
    <property type="molecule type" value="Genomic_DNA"/>
</dbReference>
<dbReference type="AlphaFoldDB" id="A0A561BQQ0"/>
<dbReference type="GO" id="GO:0046872">
    <property type="term" value="F:metal ion binding"/>
    <property type="evidence" value="ECO:0007669"/>
    <property type="project" value="UniProtKB-KW"/>
</dbReference>
<dbReference type="GO" id="GO:0008233">
    <property type="term" value="F:peptidase activity"/>
    <property type="evidence" value="ECO:0007669"/>
    <property type="project" value="UniProtKB-KW"/>
</dbReference>
<proteinExistence type="predicted"/>
<protein>
    <submittedName>
        <fullName evidence="5">Acetylornithine deacetylase/succinyl-diaminopimelate desuccinylase-like protein</fullName>
    </submittedName>
</protein>
<keyword evidence="2" id="KW-0479">Metal-binding</keyword>
<dbReference type="InterPro" id="IPR011650">
    <property type="entry name" value="Peptidase_M20_dimer"/>
</dbReference>
<sequence length="441" mass="46358">MTDLAAAIDRVLPSVRADLEDLIRIPSVSADPARAADVQRSAEATAALFEAEGFTVRIVRAGDGAPAVIAKKPAPAGKPTVLLYAHHDVQPTGSLDEWTSPPFEPTERGDRLYARGAADDKAGIAAHLAAVRAFGNDLPVGVTVFVEGEEEIGSPTLLQLLDEYAEELTSDAIVIADSGNWAIGQPALTVSLRGLVDCYVEVRTLDHAVHSGLFGGAVPDALTTLCRLLATLHDDNGDVAVDGLHASRAAELEYPEDRFRAESSVLDSVRLIGSGTLVDRLWTRPAISVLAIDAPRVADASNTLVPVAKAKVSLRVAPGDDSTKAMQALCNHLEQNVPWGAQVTVTEGDIGQPCSINARGAAYDAARSAFATAWGVEPVDTGMGGSIPFIAEFQQAFPHAAVLVTGVEDPDTRAHGVDEGLHLQEFAKVCLAEAQLLQNLA</sequence>
<dbReference type="PANTHER" id="PTHR43270:SF12">
    <property type="entry name" value="SUCCINYL-DIAMINOPIMELATE DESUCCINYLASE"/>
    <property type="match status" value="1"/>
</dbReference>
<evidence type="ECO:0000256" key="3">
    <source>
        <dbReference type="ARBA" id="ARBA00022801"/>
    </source>
</evidence>
<dbReference type="Pfam" id="PF01546">
    <property type="entry name" value="Peptidase_M20"/>
    <property type="match status" value="1"/>
</dbReference>
<organism evidence="5 6">
    <name type="scientific">Kribbella amoyensis</name>
    <dbReference type="NCBI Taxonomy" id="996641"/>
    <lineage>
        <taxon>Bacteria</taxon>
        <taxon>Bacillati</taxon>
        <taxon>Actinomycetota</taxon>
        <taxon>Actinomycetes</taxon>
        <taxon>Propionibacteriales</taxon>
        <taxon>Kribbellaceae</taxon>
        <taxon>Kribbella</taxon>
    </lineage>
</organism>
<keyword evidence="6" id="KW-1185">Reference proteome</keyword>
<dbReference type="Gene3D" id="3.40.630.10">
    <property type="entry name" value="Zn peptidases"/>
    <property type="match status" value="1"/>
</dbReference>
<comment type="caution">
    <text evidence="5">The sequence shown here is derived from an EMBL/GenBank/DDBJ whole genome shotgun (WGS) entry which is preliminary data.</text>
</comment>
<dbReference type="InterPro" id="IPR002933">
    <property type="entry name" value="Peptidase_M20"/>
</dbReference>
<dbReference type="InterPro" id="IPR051458">
    <property type="entry name" value="Cyt/Met_Dipeptidase"/>
</dbReference>
<keyword evidence="3" id="KW-0378">Hydrolase</keyword>
<evidence type="ECO:0000256" key="1">
    <source>
        <dbReference type="ARBA" id="ARBA00022670"/>
    </source>
</evidence>
<dbReference type="CDD" id="cd03893">
    <property type="entry name" value="M20_Dipept_like"/>
    <property type="match status" value="1"/>
</dbReference>
<keyword evidence="1" id="KW-0645">Protease</keyword>
<evidence type="ECO:0000259" key="4">
    <source>
        <dbReference type="Pfam" id="PF07687"/>
    </source>
</evidence>
<dbReference type="OrthoDB" id="9761532at2"/>